<sequence length="80" mass="9490">MNTLDLLSRRIQTLIEIGEREGGIFLTDLRQEYRRDLKQFIVGETLTVKNGKPVIGKKLYQSWLYKLKVKGFDYDIELKR</sequence>
<dbReference type="Proteomes" id="UP000307244">
    <property type="component" value="Unassembled WGS sequence"/>
</dbReference>
<gene>
    <name evidence="1" type="ORF">FA047_00125</name>
</gene>
<keyword evidence="2" id="KW-1185">Reference proteome</keyword>
<evidence type="ECO:0000313" key="2">
    <source>
        <dbReference type="Proteomes" id="UP000307244"/>
    </source>
</evidence>
<organism evidence="1 2">
    <name type="scientific">Pedobacter frigoris</name>
    <dbReference type="NCBI Taxonomy" id="2571272"/>
    <lineage>
        <taxon>Bacteria</taxon>
        <taxon>Pseudomonadati</taxon>
        <taxon>Bacteroidota</taxon>
        <taxon>Sphingobacteriia</taxon>
        <taxon>Sphingobacteriales</taxon>
        <taxon>Sphingobacteriaceae</taxon>
        <taxon>Pedobacter</taxon>
    </lineage>
</organism>
<dbReference type="OrthoDB" id="677495at2"/>
<dbReference type="RefSeq" id="WP_136833966.1">
    <property type="nucleotide sequence ID" value="NZ_SWBQ01000001.1"/>
</dbReference>
<evidence type="ECO:0000313" key="1">
    <source>
        <dbReference type="EMBL" id="TKC08544.1"/>
    </source>
</evidence>
<protein>
    <submittedName>
        <fullName evidence="1">Uncharacterized protein</fullName>
    </submittedName>
</protein>
<comment type="caution">
    <text evidence="1">The sequence shown here is derived from an EMBL/GenBank/DDBJ whole genome shotgun (WGS) entry which is preliminary data.</text>
</comment>
<name>A0A4U1CM85_9SPHI</name>
<dbReference type="EMBL" id="SWBQ01000001">
    <property type="protein sequence ID" value="TKC08544.1"/>
    <property type="molecule type" value="Genomic_DNA"/>
</dbReference>
<proteinExistence type="predicted"/>
<dbReference type="AlphaFoldDB" id="A0A4U1CM85"/>
<accession>A0A4U1CM85</accession>
<reference evidence="1 2" key="1">
    <citation type="submission" date="2019-04" db="EMBL/GenBank/DDBJ databases">
        <title>Pedobacter sp. RP-3-15 sp. nov., isolated from Arctic soil.</title>
        <authorList>
            <person name="Dahal R.H."/>
            <person name="Kim D.-U."/>
        </authorList>
    </citation>
    <scope>NUCLEOTIDE SEQUENCE [LARGE SCALE GENOMIC DNA]</scope>
    <source>
        <strain evidence="1 2">RP-3-15</strain>
    </source>
</reference>